<dbReference type="EMBL" id="JAGPYM010000038">
    <property type="protein sequence ID" value="KAH6874552.1"/>
    <property type="molecule type" value="Genomic_DNA"/>
</dbReference>
<keyword evidence="6" id="KW-1185">Reference proteome</keyword>
<protein>
    <recommendedName>
        <fullName evidence="4">Chromo domain-containing protein</fullName>
    </recommendedName>
</protein>
<dbReference type="InterPro" id="IPR016197">
    <property type="entry name" value="Chromo-like_dom_sf"/>
</dbReference>
<comment type="caution">
    <text evidence="5">The sequence shown here is derived from an EMBL/GenBank/DDBJ whole genome shotgun (WGS) entry which is preliminary data.</text>
</comment>
<dbReference type="SMART" id="SM00298">
    <property type="entry name" value="CHROMO"/>
    <property type="match status" value="2"/>
</dbReference>
<evidence type="ECO:0000256" key="1">
    <source>
        <dbReference type="ARBA" id="ARBA00011353"/>
    </source>
</evidence>
<dbReference type="Pfam" id="PF00385">
    <property type="entry name" value="Chromo"/>
    <property type="match status" value="1"/>
</dbReference>
<keyword evidence="3" id="KW-0812">Transmembrane</keyword>
<dbReference type="SUPFAM" id="SSF54160">
    <property type="entry name" value="Chromo domain-like"/>
    <property type="match status" value="1"/>
</dbReference>
<reference evidence="5 6" key="1">
    <citation type="journal article" date="2021" name="Nat. Commun.">
        <title>Genetic determinants of endophytism in the Arabidopsis root mycobiome.</title>
        <authorList>
            <person name="Mesny F."/>
            <person name="Miyauchi S."/>
            <person name="Thiergart T."/>
            <person name="Pickel B."/>
            <person name="Atanasova L."/>
            <person name="Karlsson M."/>
            <person name="Huettel B."/>
            <person name="Barry K.W."/>
            <person name="Haridas S."/>
            <person name="Chen C."/>
            <person name="Bauer D."/>
            <person name="Andreopoulos W."/>
            <person name="Pangilinan J."/>
            <person name="LaButti K."/>
            <person name="Riley R."/>
            <person name="Lipzen A."/>
            <person name="Clum A."/>
            <person name="Drula E."/>
            <person name="Henrissat B."/>
            <person name="Kohler A."/>
            <person name="Grigoriev I.V."/>
            <person name="Martin F.M."/>
            <person name="Hacquard S."/>
        </authorList>
    </citation>
    <scope>NUCLEOTIDE SEQUENCE [LARGE SCALE GENOMIC DNA]</scope>
    <source>
        <strain evidence="5 6">MPI-CAGE-CH-0241</strain>
    </source>
</reference>
<dbReference type="GO" id="GO:0006338">
    <property type="term" value="P:chromatin remodeling"/>
    <property type="evidence" value="ECO:0007669"/>
    <property type="project" value="UniProtKB-ARBA"/>
</dbReference>
<comment type="subunit">
    <text evidence="1">Component of the NuA4 histone acetyltransferase complex.</text>
</comment>
<dbReference type="Gene3D" id="2.40.50.40">
    <property type="match status" value="1"/>
</dbReference>
<proteinExistence type="predicted"/>
<name>A0A9P8VSS2_9HYPO</name>
<evidence type="ECO:0000259" key="4">
    <source>
        <dbReference type="PROSITE" id="PS50013"/>
    </source>
</evidence>
<dbReference type="PROSITE" id="PS50013">
    <property type="entry name" value="CHROMO_2"/>
    <property type="match status" value="1"/>
</dbReference>
<dbReference type="InterPro" id="IPR023780">
    <property type="entry name" value="Chromo_domain"/>
</dbReference>
<keyword evidence="3" id="KW-0472">Membrane</keyword>
<feature type="transmembrane region" description="Helical" evidence="3">
    <location>
        <begin position="64"/>
        <end position="83"/>
    </location>
</feature>
<keyword evidence="3" id="KW-1133">Transmembrane helix</keyword>
<dbReference type="OrthoDB" id="433924at2759"/>
<feature type="region of interest" description="Disordered" evidence="2">
    <location>
        <begin position="290"/>
        <end position="313"/>
    </location>
</feature>
<evidence type="ECO:0000313" key="5">
    <source>
        <dbReference type="EMBL" id="KAH6874552.1"/>
    </source>
</evidence>
<dbReference type="InterPro" id="IPR000953">
    <property type="entry name" value="Chromo/chromo_shadow_dom"/>
</dbReference>
<organism evidence="5 6">
    <name type="scientific">Thelonectria olida</name>
    <dbReference type="NCBI Taxonomy" id="1576542"/>
    <lineage>
        <taxon>Eukaryota</taxon>
        <taxon>Fungi</taxon>
        <taxon>Dikarya</taxon>
        <taxon>Ascomycota</taxon>
        <taxon>Pezizomycotina</taxon>
        <taxon>Sordariomycetes</taxon>
        <taxon>Hypocreomycetidae</taxon>
        <taxon>Hypocreales</taxon>
        <taxon>Nectriaceae</taxon>
        <taxon>Thelonectria</taxon>
    </lineage>
</organism>
<sequence length="313" mass="34679">MALTIAIEDIFKSIYELLASIIGTAYQIIHSTVSAGFSFIAGLFNLLGDFASGMAKAAGGVGKFVAGNIVLITIGALGAFAYVRYTAQGRRLADGKKTQPRFNLTVDSIGRDIIRGIDIDQNYKRGLDTAAIARSPEPKITETIPSPKEALPNEADPAELSATRDIVIDLDEAEIDSFETHRVDQANATVDILVKWGNGKQSWEPEWSLQQQVPVLIYKYWDTVGGRDAATGLDVYHVFRVLEQTALPRTKDFRYRVQWVGYRHSESTWEYESKLAQIAPEELIKFEVKNESAPEAPTRKPKRGIAQDITQES</sequence>
<gene>
    <name evidence="5" type="ORF">B0T10DRAFT_610630</name>
</gene>
<accession>A0A9P8VSS2</accession>
<evidence type="ECO:0000256" key="3">
    <source>
        <dbReference type="SAM" id="Phobius"/>
    </source>
</evidence>
<evidence type="ECO:0000313" key="6">
    <source>
        <dbReference type="Proteomes" id="UP000777438"/>
    </source>
</evidence>
<dbReference type="Proteomes" id="UP000777438">
    <property type="component" value="Unassembled WGS sequence"/>
</dbReference>
<evidence type="ECO:0000256" key="2">
    <source>
        <dbReference type="SAM" id="MobiDB-lite"/>
    </source>
</evidence>
<feature type="domain" description="Chromo" evidence="4">
    <location>
        <begin position="236"/>
        <end position="298"/>
    </location>
</feature>
<dbReference type="AlphaFoldDB" id="A0A9P8VSS2"/>
<feature type="transmembrane region" description="Helical" evidence="3">
    <location>
        <begin position="21"/>
        <end position="44"/>
    </location>
</feature>